<comment type="cofactor">
    <cofactor evidence="6">
        <name>Zn(2+)</name>
        <dbReference type="ChEBI" id="CHEBI:29105"/>
    </cofactor>
    <text evidence="6">Binds 1 zinc ion per subunit.</text>
</comment>
<evidence type="ECO:0000256" key="3">
    <source>
        <dbReference type="ARBA" id="ARBA00022801"/>
    </source>
</evidence>
<dbReference type="GO" id="GO:0051603">
    <property type="term" value="P:proteolysis involved in protein catabolic process"/>
    <property type="evidence" value="ECO:0007669"/>
    <property type="project" value="TreeGrafter"/>
</dbReference>
<evidence type="ECO:0000256" key="4">
    <source>
        <dbReference type="ARBA" id="ARBA00022833"/>
    </source>
</evidence>
<feature type="domain" description="Peptidase M48" evidence="7">
    <location>
        <begin position="74"/>
        <end position="255"/>
    </location>
</feature>
<keyword evidence="1 6" id="KW-0645">Protease</keyword>
<accession>A0AAE3SDM9</accession>
<dbReference type="EMBL" id="JAPDPJ010000003">
    <property type="protein sequence ID" value="MCW3785415.1"/>
    <property type="molecule type" value="Genomic_DNA"/>
</dbReference>
<dbReference type="GO" id="GO:0016020">
    <property type="term" value="C:membrane"/>
    <property type="evidence" value="ECO:0007669"/>
    <property type="project" value="TreeGrafter"/>
</dbReference>
<name>A0AAE3SDM9_9BACT</name>
<evidence type="ECO:0000256" key="1">
    <source>
        <dbReference type="ARBA" id="ARBA00022670"/>
    </source>
</evidence>
<dbReference type="Proteomes" id="UP001209229">
    <property type="component" value="Unassembled WGS sequence"/>
</dbReference>
<dbReference type="AlphaFoldDB" id="A0AAE3SDM9"/>
<organism evidence="8 9">
    <name type="scientific">Plebeiibacterium sediminum</name>
    <dbReference type="NCBI Taxonomy" id="2992112"/>
    <lineage>
        <taxon>Bacteria</taxon>
        <taxon>Pseudomonadati</taxon>
        <taxon>Bacteroidota</taxon>
        <taxon>Bacteroidia</taxon>
        <taxon>Marinilabiliales</taxon>
        <taxon>Marinilabiliaceae</taxon>
        <taxon>Plebeiibacterium</taxon>
    </lineage>
</organism>
<proteinExistence type="inferred from homology"/>
<dbReference type="GO" id="GO:0046872">
    <property type="term" value="F:metal ion binding"/>
    <property type="evidence" value="ECO:0007669"/>
    <property type="project" value="UniProtKB-KW"/>
</dbReference>
<dbReference type="CDD" id="cd07331">
    <property type="entry name" value="M48C_Oma1_like"/>
    <property type="match status" value="1"/>
</dbReference>
<evidence type="ECO:0000256" key="6">
    <source>
        <dbReference type="RuleBase" id="RU003983"/>
    </source>
</evidence>
<dbReference type="InterPro" id="IPR051156">
    <property type="entry name" value="Mito/Outer_Membr_Metalloprot"/>
</dbReference>
<evidence type="ECO:0000313" key="8">
    <source>
        <dbReference type="EMBL" id="MCW3785415.1"/>
    </source>
</evidence>
<keyword evidence="9" id="KW-1185">Reference proteome</keyword>
<dbReference type="PANTHER" id="PTHR22726">
    <property type="entry name" value="METALLOENDOPEPTIDASE OMA1"/>
    <property type="match status" value="1"/>
</dbReference>
<sequence>MKNYWKQIVASVIVVTAVVACSTVPITGRKQINLLPSSQMTEMALTNYKSFLDSAKISIDKANTALVKKVGGKIAAAVEKYMKDNGLESELQYFSWEFNLVEDNTPNAWCMPGGKVVFYTGILPFTKDEAGIAVVMGHEIAHAIARHGNERMSQQMGVQAVAAGLQVALSEKPEQTQALYMGAFGLGAQYGMLLPYSRTHESEADKMGLVFMAMAGYNPEVAVDFWTRMAQGGSSVPEFLSTHPSDDTRIQNIKAFLPKAKSYMPAQ</sequence>
<dbReference type="PROSITE" id="PS51257">
    <property type="entry name" value="PROKAR_LIPOPROTEIN"/>
    <property type="match status" value="1"/>
</dbReference>
<dbReference type="Pfam" id="PF01435">
    <property type="entry name" value="Peptidase_M48"/>
    <property type="match status" value="1"/>
</dbReference>
<evidence type="ECO:0000259" key="7">
    <source>
        <dbReference type="Pfam" id="PF01435"/>
    </source>
</evidence>
<dbReference type="InterPro" id="IPR001915">
    <property type="entry name" value="Peptidase_M48"/>
</dbReference>
<comment type="caution">
    <text evidence="8">The sequence shown here is derived from an EMBL/GenBank/DDBJ whole genome shotgun (WGS) entry which is preliminary data.</text>
</comment>
<dbReference type="RefSeq" id="WP_301188987.1">
    <property type="nucleotide sequence ID" value="NZ_JAPDPJ010000003.1"/>
</dbReference>
<gene>
    <name evidence="8" type="ORF">OM075_02995</name>
</gene>
<evidence type="ECO:0000256" key="5">
    <source>
        <dbReference type="ARBA" id="ARBA00023049"/>
    </source>
</evidence>
<keyword evidence="4 6" id="KW-0862">Zinc</keyword>
<keyword evidence="5 6" id="KW-0482">Metalloprotease</keyword>
<keyword evidence="2" id="KW-0479">Metal-binding</keyword>
<comment type="similarity">
    <text evidence="6">Belongs to the peptidase M48 family.</text>
</comment>
<dbReference type="GO" id="GO:0004222">
    <property type="term" value="F:metalloendopeptidase activity"/>
    <property type="evidence" value="ECO:0007669"/>
    <property type="project" value="InterPro"/>
</dbReference>
<evidence type="ECO:0000256" key="2">
    <source>
        <dbReference type="ARBA" id="ARBA00022723"/>
    </source>
</evidence>
<protein>
    <submittedName>
        <fullName evidence="8">M48 family metallopeptidase</fullName>
    </submittedName>
</protein>
<reference evidence="8" key="1">
    <citation type="submission" date="2022-10" db="EMBL/GenBank/DDBJ databases">
        <authorList>
            <person name="Yu W.X."/>
        </authorList>
    </citation>
    <scope>NUCLEOTIDE SEQUENCE</scope>
    <source>
        <strain evidence="8">AAT</strain>
    </source>
</reference>
<keyword evidence="3 6" id="KW-0378">Hydrolase</keyword>
<dbReference type="Gene3D" id="3.30.2010.10">
    <property type="entry name" value="Metalloproteases ('zincins'), catalytic domain"/>
    <property type="match status" value="1"/>
</dbReference>
<evidence type="ECO:0000313" key="9">
    <source>
        <dbReference type="Proteomes" id="UP001209229"/>
    </source>
</evidence>
<dbReference type="PANTHER" id="PTHR22726:SF24">
    <property type="entry name" value="M48 FAMILY METALLOPEPTIDASE"/>
    <property type="match status" value="1"/>
</dbReference>